<dbReference type="EMBL" id="JAQOWY010000608">
    <property type="protein sequence ID" value="KAK1839972.1"/>
    <property type="molecule type" value="Genomic_DNA"/>
</dbReference>
<dbReference type="SUPFAM" id="SSF56281">
    <property type="entry name" value="Metallo-hydrolase/oxidoreductase"/>
    <property type="match status" value="1"/>
</dbReference>
<dbReference type="GO" id="GO:0016709">
    <property type="term" value="F:oxidoreductase activity, acting on paired donors, with incorporation or reduction of molecular oxygen, NAD(P)H as one donor, and incorporation of one atom of oxygen"/>
    <property type="evidence" value="ECO:0007669"/>
    <property type="project" value="UniProtKB-ARBA"/>
</dbReference>
<gene>
    <name evidence="5" type="ORF">CCHR01_17412</name>
</gene>
<dbReference type="Gene3D" id="3.40.30.120">
    <property type="match status" value="1"/>
</dbReference>
<dbReference type="Gene3D" id="3.30.9.10">
    <property type="entry name" value="D-Amino Acid Oxidase, subunit A, domain 2"/>
    <property type="match status" value="1"/>
</dbReference>
<evidence type="ECO:0000313" key="6">
    <source>
        <dbReference type="Proteomes" id="UP001243330"/>
    </source>
</evidence>
<sequence length="1313" mass="143835">MVSSKFLPHEGNHRKIRVAIIGAGISGLAVANGLLKDPAGKFDVQVFERDTIAFNSERGGYQLRISANGLNALKTVSDPELWSLIREVWAGDQAEAPTIVDPKTFAARLRLGDLKLYPKSQAIPRTGLRGALLQPLLVQGRVHFSHTFTRFELMPGEQCGVLLYFDGQASQEADILIASDGSGSQVNRQVGLNNKIKLEATTLIQSRGTISRSVLDELPESLVESGSVMFLGGKDVAGFSSVYDAKKDLNTGDTESYTLFWSVGIPRARGDELIAKAGSNPQKIIPLLIDYFRNDLGYGEPLEIIIRSATEAIRTGLVTSSFKPKTDWRNGIDKNSRVILLGDAVHPMTPGRGMGANQALTDAGNLVELFHQATFEKDVPSDGELAALVRTFDAEMYPRAFKMVKASESVTSLDLTTVSGKMIIGFIGMALTAMGWNEHPLHVLLHIFRNGIFSAANGEPRRFINRSNDTRTTEILRVMGVEEDVYAIAAPAEIAGRTAWYTSLGEEGKEVFSRDAWGGGQYAAEYAQHSPSRYCILPQIKLEPILKRRAVELNPHQIFYGHEVLTTEDHGDFAEVTVKNRSTGDVSRHRGTYVIVADGGRQFTTQLGFEWSGEGDLLTMISAHIRSPIRALHPDNRNFITWFTNPAMGGSTLTGYLYQLGPWPEAMTSPEIEEWMFVCAQAADDPTKFDAETALARARKTIGIPDLNMELISLSEWTVNALYASQWRVGRHFLVGDSAHRIPPWGALGMNSGIQDANNLVWKLSMALKDSSRHYDSLLDTYYEERSEVGKRVGQTSLNNMRSHSGQIDRVMGVSASQSQAENLAAGTAFFDKVHPEYAEKQRLIQLASQALNTEFKAPGYEVGWFYPSADINSEGGATHGGQQLADGTLVHHTYYMSTIPGHHLPHAWVTRDDRTVALRDLLDLDALTLFVENALEERIDDDRVKVVVFGQDEWQDKTGQWEKYRGVDGMDATIEWFGATTFRVKANGLVIFLDTWLERPDVLPKVLAIDDVTEADYIFISHAHFDHLPGADKIAIKTGAHVIANGEAINVLRSAGVPEDQLIPVSGGERIPLFPLECRRAAARGEVDIAPGPPGAPAAPDGKLAAASVHVWPSLHCLMPGGSHADVPAIMDTGKEYIGGASQYACTLDITFGMKYGLLKIGDHIPRDAVDSGMRSFVDYVNGPARGCMSHFDGGQLMYNFLFGEGKTLLWNGHLGAYDGILKTVQPQPDVLIQAIAGRANLNGRPFDGSAAQFAVQVSKLLGEPKKVIWCLHDEAPIKPWTVDVSPATQAVERKTGSKVTSLHLGTLDILF</sequence>
<dbReference type="PANTHER" id="PTHR43004">
    <property type="entry name" value="TRK SYSTEM POTASSIUM UPTAKE PROTEIN"/>
    <property type="match status" value="1"/>
</dbReference>
<keyword evidence="6" id="KW-1185">Reference proteome</keyword>
<dbReference type="Gene3D" id="3.50.50.60">
    <property type="entry name" value="FAD/NAD(P)-binding domain"/>
    <property type="match status" value="2"/>
</dbReference>
<keyword evidence="3" id="KW-0560">Oxidoreductase</keyword>
<evidence type="ECO:0000259" key="4">
    <source>
        <dbReference type="Pfam" id="PF01494"/>
    </source>
</evidence>
<reference evidence="5" key="1">
    <citation type="submission" date="2023-01" db="EMBL/GenBank/DDBJ databases">
        <title>Colletotrichum chrysophilum M932 genome sequence.</title>
        <authorList>
            <person name="Baroncelli R."/>
        </authorList>
    </citation>
    <scope>NUCLEOTIDE SEQUENCE</scope>
    <source>
        <strain evidence="5">M932</strain>
    </source>
</reference>
<evidence type="ECO:0000256" key="3">
    <source>
        <dbReference type="ARBA" id="ARBA00023002"/>
    </source>
</evidence>
<protein>
    <submittedName>
        <fullName evidence="5">2,4-dichlorophenol 6-monooxygenase</fullName>
    </submittedName>
</protein>
<dbReference type="Pfam" id="PF01494">
    <property type="entry name" value="FAD_binding_3"/>
    <property type="match status" value="2"/>
</dbReference>
<dbReference type="InterPro" id="IPR036866">
    <property type="entry name" value="RibonucZ/Hydroxyglut_hydro"/>
</dbReference>
<dbReference type="Gene3D" id="3.60.15.10">
    <property type="entry name" value="Ribonuclease Z/Hydroxyacylglutathione hydrolase-like"/>
    <property type="match status" value="1"/>
</dbReference>
<keyword evidence="2" id="KW-0274">FAD</keyword>
<keyword evidence="1" id="KW-0285">Flavoprotein</keyword>
<dbReference type="PANTHER" id="PTHR43004:SF8">
    <property type="entry name" value="FAD-BINDING DOMAIN-CONTAINING PROTEIN-RELATED"/>
    <property type="match status" value="1"/>
</dbReference>
<feature type="domain" description="FAD-binding" evidence="4">
    <location>
        <begin position="469"/>
        <end position="795"/>
    </location>
</feature>
<dbReference type="InterPro" id="IPR002938">
    <property type="entry name" value="FAD-bd"/>
</dbReference>
<dbReference type="PRINTS" id="PR00420">
    <property type="entry name" value="RNGMNOXGNASE"/>
</dbReference>
<accession>A0AAD9E9W6</accession>
<dbReference type="GO" id="GO:0071949">
    <property type="term" value="F:FAD binding"/>
    <property type="evidence" value="ECO:0007669"/>
    <property type="project" value="InterPro"/>
</dbReference>
<organism evidence="5 6">
    <name type="scientific">Colletotrichum chrysophilum</name>
    <dbReference type="NCBI Taxonomy" id="1836956"/>
    <lineage>
        <taxon>Eukaryota</taxon>
        <taxon>Fungi</taxon>
        <taxon>Dikarya</taxon>
        <taxon>Ascomycota</taxon>
        <taxon>Pezizomycotina</taxon>
        <taxon>Sordariomycetes</taxon>
        <taxon>Hypocreomycetidae</taxon>
        <taxon>Glomerellales</taxon>
        <taxon>Glomerellaceae</taxon>
        <taxon>Colletotrichum</taxon>
        <taxon>Colletotrichum gloeosporioides species complex</taxon>
    </lineage>
</organism>
<proteinExistence type="predicted"/>
<dbReference type="Pfam" id="PF13483">
    <property type="entry name" value="Lactamase_B_3"/>
    <property type="match status" value="1"/>
</dbReference>
<name>A0AAD9E9W6_9PEZI</name>
<dbReference type="InterPro" id="IPR036188">
    <property type="entry name" value="FAD/NAD-bd_sf"/>
</dbReference>
<dbReference type="Proteomes" id="UP001243330">
    <property type="component" value="Unassembled WGS sequence"/>
</dbReference>
<evidence type="ECO:0000313" key="5">
    <source>
        <dbReference type="EMBL" id="KAK1839972.1"/>
    </source>
</evidence>
<dbReference type="SUPFAM" id="SSF51905">
    <property type="entry name" value="FAD/NAD(P)-binding domain"/>
    <property type="match status" value="2"/>
</dbReference>
<feature type="domain" description="FAD-binding" evidence="4">
    <location>
        <begin position="336"/>
        <end position="369"/>
    </location>
</feature>
<comment type="caution">
    <text evidence="5">The sequence shown here is derived from an EMBL/GenBank/DDBJ whole genome shotgun (WGS) entry which is preliminary data.</text>
</comment>
<dbReference type="Pfam" id="PF13450">
    <property type="entry name" value="NAD_binding_8"/>
    <property type="match status" value="1"/>
</dbReference>
<evidence type="ECO:0000256" key="2">
    <source>
        <dbReference type="ARBA" id="ARBA00022827"/>
    </source>
</evidence>
<evidence type="ECO:0000256" key="1">
    <source>
        <dbReference type="ARBA" id="ARBA00022630"/>
    </source>
</evidence>
<dbReference type="InterPro" id="IPR050641">
    <property type="entry name" value="RIFMO-like"/>
</dbReference>